<dbReference type="SUPFAM" id="SSF81321">
    <property type="entry name" value="Family A G protein-coupled receptor-like"/>
    <property type="match status" value="1"/>
</dbReference>
<name>A0A834IK05_RHYFE</name>
<dbReference type="OrthoDB" id="6738019at2759"/>
<feature type="transmembrane region" description="Helical" evidence="2">
    <location>
        <begin position="254"/>
        <end position="274"/>
    </location>
</feature>
<evidence type="ECO:0000313" key="4">
    <source>
        <dbReference type="Proteomes" id="UP000625711"/>
    </source>
</evidence>
<protein>
    <submittedName>
        <fullName evidence="3">Uncharacterized protein</fullName>
    </submittedName>
</protein>
<keyword evidence="2" id="KW-0812">Transmembrane</keyword>
<dbReference type="EMBL" id="JAACXV010000374">
    <property type="protein sequence ID" value="KAF7279130.1"/>
    <property type="molecule type" value="Genomic_DNA"/>
</dbReference>
<feature type="transmembrane region" description="Helical" evidence="2">
    <location>
        <begin position="109"/>
        <end position="126"/>
    </location>
</feature>
<feature type="transmembrane region" description="Helical" evidence="2">
    <location>
        <begin position="68"/>
        <end position="89"/>
    </location>
</feature>
<dbReference type="AlphaFoldDB" id="A0A834IK05"/>
<accession>A0A834IK05</accession>
<gene>
    <name evidence="3" type="ORF">GWI33_007544</name>
</gene>
<organism evidence="3 4">
    <name type="scientific">Rhynchophorus ferrugineus</name>
    <name type="common">Red palm weevil</name>
    <name type="synonym">Curculio ferrugineus</name>
    <dbReference type="NCBI Taxonomy" id="354439"/>
    <lineage>
        <taxon>Eukaryota</taxon>
        <taxon>Metazoa</taxon>
        <taxon>Ecdysozoa</taxon>
        <taxon>Arthropoda</taxon>
        <taxon>Hexapoda</taxon>
        <taxon>Insecta</taxon>
        <taxon>Pterygota</taxon>
        <taxon>Neoptera</taxon>
        <taxon>Endopterygota</taxon>
        <taxon>Coleoptera</taxon>
        <taxon>Polyphaga</taxon>
        <taxon>Cucujiformia</taxon>
        <taxon>Curculionidae</taxon>
        <taxon>Dryophthorinae</taxon>
        <taxon>Rhynchophorus</taxon>
    </lineage>
</organism>
<comment type="caution">
    <text evidence="3">The sequence shown here is derived from an EMBL/GenBank/DDBJ whole genome shotgun (WGS) entry which is preliminary data.</text>
</comment>
<feature type="transmembrane region" description="Helical" evidence="2">
    <location>
        <begin position="35"/>
        <end position="56"/>
    </location>
</feature>
<reference evidence="3" key="1">
    <citation type="submission" date="2020-08" db="EMBL/GenBank/DDBJ databases">
        <title>Genome sequencing and assembly of the red palm weevil Rhynchophorus ferrugineus.</title>
        <authorList>
            <person name="Dias G.B."/>
            <person name="Bergman C.M."/>
            <person name="Manee M."/>
        </authorList>
    </citation>
    <scope>NUCLEOTIDE SEQUENCE</scope>
    <source>
        <strain evidence="3">AA-2017</strain>
        <tissue evidence="3">Whole larva</tissue>
    </source>
</reference>
<evidence type="ECO:0000256" key="1">
    <source>
        <dbReference type="SAM" id="MobiDB-lite"/>
    </source>
</evidence>
<keyword evidence="2" id="KW-0472">Membrane</keyword>
<feature type="transmembrane region" description="Helical" evidence="2">
    <location>
        <begin position="147"/>
        <end position="166"/>
    </location>
</feature>
<feature type="region of interest" description="Disordered" evidence="1">
    <location>
        <begin position="1"/>
        <end position="20"/>
    </location>
</feature>
<evidence type="ECO:0000313" key="3">
    <source>
        <dbReference type="EMBL" id="KAF7279130.1"/>
    </source>
</evidence>
<keyword evidence="2" id="KW-1133">Transmembrane helix</keyword>
<dbReference type="Proteomes" id="UP000625711">
    <property type="component" value="Unassembled WGS sequence"/>
</dbReference>
<sequence length="310" mass="36636">MFVNKTDMSEDPDYVSHGHHDHGASWQNLRTATTAISIIISFLALLFDIILIFVTKRYKALKIRNNQYLFHYACCNILFLCSNSIVHLVMDVFFEGFLPKEWYCSLVQLENYFLNLCIVFIGMYAIDEYIRVTCEKNFRSYNSGFRYFIFSVYALHIILMMIVSSVCFSHMETVRFDISFIIVTITYVVFLVFVLKIKYTVARRLYDTQTQLLSTVLEITLIVYLFYLPVVVYYNLLNIFDVTDMEGTEIWADFAFIPEYIAYCATFILVYKLYKLNKFFKLAFCKVMCQSRKDMDYSRLDTTPEELCNK</sequence>
<feature type="transmembrane region" description="Helical" evidence="2">
    <location>
        <begin position="178"/>
        <end position="195"/>
    </location>
</feature>
<evidence type="ECO:0000256" key="2">
    <source>
        <dbReference type="SAM" id="Phobius"/>
    </source>
</evidence>
<proteinExistence type="predicted"/>
<dbReference type="Gene3D" id="1.20.1070.10">
    <property type="entry name" value="Rhodopsin 7-helix transmembrane proteins"/>
    <property type="match status" value="1"/>
</dbReference>
<keyword evidence="4" id="KW-1185">Reference proteome</keyword>
<feature type="transmembrane region" description="Helical" evidence="2">
    <location>
        <begin position="216"/>
        <end position="234"/>
    </location>
</feature>